<dbReference type="eggNOG" id="COG3221">
    <property type="taxonomic scope" value="Bacteria"/>
</dbReference>
<proteinExistence type="predicted"/>
<organism evidence="1 2">
    <name type="scientific">Oceanibaculum indicum P24</name>
    <dbReference type="NCBI Taxonomy" id="1207063"/>
    <lineage>
        <taxon>Bacteria</taxon>
        <taxon>Pseudomonadati</taxon>
        <taxon>Pseudomonadota</taxon>
        <taxon>Alphaproteobacteria</taxon>
        <taxon>Rhodospirillales</taxon>
        <taxon>Oceanibaculaceae</taxon>
        <taxon>Oceanibaculum</taxon>
    </lineage>
</organism>
<reference evidence="1 2" key="1">
    <citation type="journal article" date="2012" name="J. Bacteriol.">
        <title>Genome Sequence of Oceanibaculum indicum Type Strain P24.</title>
        <authorList>
            <person name="Lai Q."/>
            <person name="Shao Z."/>
        </authorList>
    </citation>
    <scope>NUCLEOTIDE SEQUENCE [LARGE SCALE GENOMIC DNA]</scope>
    <source>
        <strain evidence="1 2">P24</strain>
    </source>
</reference>
<dbReference type="PANTHER" id="PTHR35841">
    <property type="entry name" value="PHOSPHONATES-BINDING PERIPLASMIC PROTEIN"/>
    <property type="match status" value="1"/>
</dbReference>
<keyword evidence="2" id="KW-1185">Reference proteome</keyword>
<protein>
    <submittedName>
        <fullName evidence="1">Phosphate/phosphonate ABC transporter</fullName>
    </submittedName>
</protein>
<dbReference type="PANTHER" id="PTHR35841:SF1">
    <property type="entry name" value="PHOSPHONATES-BINDING PERIPLASMIC PROTEIN"/>
    <property type="match status" value="1"/>
</dbReference>
<evidence type="ECO:0000313" key="1">
    <source>
        <dbReference type="EMBL" id="EKE76337.1"/>
    </source>
</evidence>
<gene>
    <name evidence="1" type="ORF">P24_08319</name>
</gene>
<dbReference type="CDD" id="cd13571">
    <property type="entry name" value="PBP2_PnhD_1"/>
    <property type="match status" value="1"/>
</dbReference>
<evidence type="ECO:0000313" key="2">
    <source>
        <dbReference type="Proteomes" id="UP000006746"/>
    </source>
</evidence>
<sequence length="262" mass="28768">MAPRQPIRFGLTPVFLTNDLLLLEQLQAYLEKATGHPVQLVTRRSYQEITSLLLAGQIDLAWICGFPYAVHRDALDLVAVPVWKGQPLYRSYLICGAEREVTGFEQLAGDTHAYSDPDSNSGYLVTRALITESGHRPDSFFAHSFFTYGHRNVVRAVSTGLAQSGSVDGYVWDVLSETEPALTRGTRIVRQSELLGFPPVAALKEKADSPELIAARRALLDMAQDEDGRAVLAMLRLDGFQAAEPALFDRIAAKVALVGRLG</sequence>
<name>K2JP73_9PROT</name>
<dbReference type="RefSeq" id="WP_008944271.1">
    <property type="nucleotide sequence ID" value="NZ_AMRL01000008.1"/>
</dbReference>
<dbReference type="STRING" id="1207063.P24_08319"/>
<dbReference type="EMBL" id="AMRL01000008">
    <property type="protein sequence ID" value="EKE76337.1"/>
    <property type="molecule type" value="Genomic_DNA"/>
</dbReference>
<dbReference type="SUPFAM" id="SSF53850">
    <property type="entry name" value="Periplasmic binding protein-like II"/>
    <property type="match status" value="1"/>
</dbReference>
<dbReference type="Proteomes" id="UP000006746">
    <property type="component" value="Unassembled WGS sequence"/>
</dbReference>
<comment type="caution">
    <text evidence="1">The sequence shown here is derived from an EMBL/GenBank/DDBJ whole genome shotgun (WGS) entry which is preliminary data.</text>
</comment>
<dbReference type="AlphaFoldDB" id="K2JP73"/>
<accession>K2JP73</accession>
<dbReference type="Pfam" id="PF12974">
    <property type="entry name" value="Phosphonate-bd"/>
    <property type="match status" value="1"/>
</dbReference>
<dbReference type="PATRIC" id="fig|1207063.3.peg.1681"/>
<dbReference type="Gene3D" id="3.40.190.10">
    <property type="entry name" value="Periplasmic binding protein-like II"/>
    <property type="match status" value="2"/>
</dbReference>